<proteinExistence type="predicted"/>
<organism evidence="8 10">
    <name type="scientific">Didymodactylos carnosus</name>
    <dbReference type="NCBI Taxonomy" id="1234261"/>
    <lineage>
        <taxon>Eukaryota</taxon>
        <taxon>Metazoa</taxon>
        <taxon>Spiralia</taxon>
        <taxon>Gnathifera</taxon>
        <taxon>Rotifera</taxon>
        <taxon>Eurotatoria</taxon>
        <taxon>Bdelloidea</taxon>
        <taxon>Philodinida</taxon>
        <taxon>Philodinidae</taxon>
        <taxon>Didymodactylos</taxon>
    </lineage>
</organism>
<dbReference type="Proteomes" id="UP000663829">
    <property type="component" value="Unassembled WGS sequence"/>
</dbReference>
<protein>
    <recommendedName>
        <fullName evidence="7">HAT C-terminal dimerisation domain-containing protein</fullName>
    </recommendedName>
</protein>
<keyword evidence="2" id="KW-0479">Metal-binding</keyword>
<evidence type="ECO:0000256" key="2">
    <source>
        <dbReference type="ARBA" id="ARBA00022723"/>
    </source>
</evidence>
<evidence type="ECO:0000313" key="9">
    <source>
        <dbReference type="EMBL" id="CAF3898412.1"/>
    </source>
</evidence>
<dbReference type="InterPro" id="IPR008906">
    <property type="entry name" value="HATC_C_dom"/>
</dbReference>
<keyword evidence="5" id="KW-0539">Nucleus</keyword>
<feature type="domain" description="HAT C-terminal dimerisation" evidence="7">
    <location>
        <begin position="370"/>
        <end position="439"/>
    </location>
</feature>
<accession>A0A814RIX4</accession>
<dbReference type="EMBL" id="CAJNOQ010006422">
    <property type="protein sequence ID" value="CAF1134674.1"/>
    <property type="molecule type" value="Genomic_DNA"/>
</dbReference>
<dbReference type="InterPro" id="IPR012337">
    <property type="entry name" value="RNaseH-like_sf"/>
</dbReference>
<dbReference type="SUPFAM" id="SSF53098">
    <property type="entry name" value="Ribonuclease H-like"/>
    <property type="match status" value="1"/>
</dbReference>
<dbReference type="EMBL" id="CAJOBC010006422">
    <property type="protein sequence ID" value="CAF3898412.1"/>
    <property type="molecule type" value="Genomic_DNA"/>
</dbReference>
<evidence type="ECO:0000256" key="3">
    <source>
        <dbReference type="ARBA" id="ARBA00022771"/>
    </source>
</evidence>
<dbReference type="GO" id="GO:0005634">
    <property type="term" value="C:nucleus"/>
    <property type="evidence" value="ECO:0007669"/>
    <property type="project" value="UniProtKB-SubCell"/>
</dbReference>
<evidence type="ECO:0000256" key="6">
    <source>
        <dbReference type="SAM" id="MobiDB-lite"/>
    </source>
</evidence>
<dbReference type="PANTHER" id="PTHR46481">
    <property type="entry name" value="ZINC FINGER BED DOMAIN-CONTAINING PROTEIN 4"/>
    <property type="match status" value="1"/>
</dbReference>
<evidence type="ECO:0000313" key="10">
    <source>
        <dbReference type="Proteomes" id="UP000663829"/>
    </source>
</evidence>
<name>A0A814RIX4_9BILA</name>
<dbReference type="OrthoDB" id="1607513at2759"/>
<evidence type="ECO:0000256" key="1">
    <source>
        <dbReference type="ARBA" id="ARBA00004123"/>
    </source>
</evidence>
<feature type="compositionally biased region" description="Polar residues" evidence="6">
    <location>
        <begin position="314"/>
        <end position="329"/>
    </location>
</feature>
<evidence type="ECO:0000313" key="8">
    <source>
        <dbReference type="EMBL" id="CAF1134674.1"/>
    </source>
</evidence>
<dbReference type="Proteomes" id="UP000681722">
    <property type="component" value="Unassembled WGS sequence"/>
</dbReference>
<evidence type="ECO:0000259" key="7">
    <source>
        <dbReference type="Pfam" id="PF05699"/>
    </source>
</evidence>
<comment type="subcellular location">
    <subcellularLocation>
        <location evidence="1">Nucleus</location>
    </subcellularLocation>
</comment>
<dbReference type="GO" id="GO:0046983">
    <property type="term" value="F:protein dimerization activity"/>
    <property type="evidence" value="ECO:0007669"/>
    <property type="project" value="InterPro"/>
</dbReference>
<keyword evidence="4" id="KW-0862">Zinc</keyword>
<sequence>MIGLGYRLNYRCGTGTTANIRRHLANSHGLSHLRYKSQLQKSTLISNVKKKSLDDAAIECIVRDSRPFNEFRRPGMKIFLEQATPGYRGPHSKTVRRRLVPLYLQKQHDLKHQLSIVDHIALTTDLWQSGRKHYFLSVTAHYVTHQFEEVEDLEISSNEEDEIDDNAENSLNDSEISFMKNNITDLLVKCRKFIRMTHQSKRFNDATEILCGQSYPTLSLAYAVLFSLSYYLDDSTANDIENLIKNMLNQKFKFYFIENIGQFQRNLMLVSALFDPKVHDLMSQDDKLNAENFIKDEYKKRAKASSKSSSSSANTISSNDPGGSATTPGQASKFDQFLNKCGVKATISSGKTKNRHLTIQQQLSKLRLLLKDNHDFMSFWSEYSSSIRDLSKLARKYMAITATSAPSEQAFSIANYVARKNRLSLSSKSIKYTMYLKDKL</sequence>
<comment type="caution">
    <text evidence="8">The sequence shown here is derived from an EMBL/GenBank/DDBJ whole genome shotgun (WGS) entry which is preliminary data.</text>
</comment>
<dbReference type="InterPro" id="IPR052035">
    <property type="entry name" value="ZnF_BED_domain_contain"/>
</dbReference>
<evidence type="ECO:0000256" key="5">
    <source>
        <dbReference type="ARBA" id="ARBA00023242"/>
    </source>
</evidence>
<keyword evidence="10" id="KW-1185">Reference proteome</keyword>
<dbReference type="Pfam" id="PF05699">
    <property type="entry name" value="Dimer_Tnp_hAT"/>
    <property type="match status" value="1"/>
</dbReference>
<feature type="region of interest" description="Disordered" evidence="6">
    <location>
        <begin position="305"/>
        <end position="329"/>
    </location>
</feature>
<reference evidence="8" key="1">
    <citation type="submission" date="2021-02" db="EMBL/GenBank/DDBJ databases">
        <authorList>
            <person name="Nowell W R."/>
        </authorList>
    </citation>
    <scope>NUCLEOTIDE SEQUENCE</scope>
</reference>
<dbReference type="GO" id="GO:0008270">
    <property type="term" value="F:zinc ion binding"/>
    <property type="evidence" value="ECO:0007669"/>
    <property type="project" value="UniProtKB-KW"/>
</dbReference>
<keyword evidence="3" id="KW-0863">Zinc-finger</keyword>
<dbReference type="PANTHER" id="PTHR46481:SF10">
    <property type="entry name" value="ZINC FINGER BED DOMAIN-CONTAINING PROTEIN 39"/>
    <property type="match status" value="1"/>
</dbReference>
<dbReference type="AlphaFoldDB" id="A0A814RIX4"/>
<evidence type="ECO:0000256" key="4">
    <source>
        <dbReference type="ARBA" id="ARBA00022833"/>
    </source>
</evidence>
<gene>
    <name evidence="8" type="ORF">GPM918_LOCUS20376</name>
    <name evidence="9" type="ORF">SRO942_LOCUS20373</name>
</gene>